<feature type="region of interest" description="Disordered" evidence="1">
    <location>
        <begin position="194"/>
        <end position="218"/>
    </location>
</feature>
<gene>
    <name evidence="2" type="ORF">K505DRAFT_375473</name>
</gene>
<organism evidence="2 3">
    <name type="scientific">Melanomma pulvis-pyrius CBS 109.77</name>
    <dbReference type="NCBI Taxonomy" id="1314802"/>
    <lineage>
        <taxon>Eukaryota</taxon>
        <taxon>Fungi</taxon>
        <taxon>Dikarya</taxon>
        <taxon>Ascomycota</taxon>
        <taxon>Pezizomycotina</taxon>
        <taxon>Dothideomycetes</taxon>
        <taxon>Pleosporomycetidae</taxon>
        <taxon>Pleosporales</taxon>
        <taxon>Melanommataceae</taxon>
        <taxon>Melanomma</taxon>
    </lineage>
</organism>
<dbReference type="OrthoDB" id="5410365at2759"/>
<dbReference type="Proteomes" id="UP000799757">
    <property type="component" value="Unassembled WGS sequence"/>
</dbReference>
<accession>A0A6A6XB71</accession>
<feature type="compositionally biased region" description="Polar residues" evidence="1">
    <location>
        <begin position="202"/>
        <end position="211"/>
    </location>
</feature>
<feature type="compositionally biased region" description="Acidic residues" evidence="1">
    <location>
        <begin position="288"/>
        <end position="313"/>
    </location>
</feature>
<reference evidence="2" key="1">
    <citation type="journal article" date="2020" name="Stud. Mycol.">
        <title>101 Dothideomycetes genomes: a test case for predicting lifestyles and emergence of pathogens.</title>
        <authorList>
            <person name="Haridas S."/>
            <person name="Albert R."/>
            <person name="Binder M."/>
            <person name="Bloem J."/>
            <person name="Labutti K."/>
            <person name="Salamov A."/>
            <person name="Andreopoulos B."/>
            <person name="Baker S."/>
            <person name="Barry K."/>
            <person name="Bills G."/>
            <person name="Bluhm B."/>
            <person name="Cannon C."/>
            <person name="Castanera R."/>
            <person name="Culley D."/>
            <person name="Daum C."/>
            <person name="Ezra D."/>
            <person name="Gonzalez J."/>
            <person name="Henrissat B."/>
            <person name="Kuo A."/>
            <person name="Liang C."/>
            <person name="Lipzen A."/>
            <person name="Lutzoni F."/>
            <person name="Magnuson J."/>
            <person name="Mondo S."/>
            <person name="Nolan M."/>
            <person name="Ohm R."/>
            <person name="Pangilinan J."/>
            <person name="Park H.-J."/>
            <person name="Ramirez L."/>
            <person name="Alfaro M."/>
            <person name="Sun H."/>
            <person name="Tritt A."/>
            <person name="Yoshinaga Y."/>
            <person name="Zwiers L.-H."/>
            <person name="Turgeon B."/>
            <person name="Goodwin S."/>
            <person name="Spatafora J."/>
            <person name="Crous P."/>
            <person name="Grigoriev I."/>
        </authorList>
    </citation>
    <scope>NUCLEOTIDE SEQUENCE</scope>
    <source>
        <strain evidence="2">CBS 109.77</strain>
    </source>
</reference>
<name>A0A6A6XB71_9PLEO</name>
<feature type="compositionally biased region" description="Acidic residues" evidence="1">
    <location>
        <begin position="260"/>
        <end position="279"/>
    </location>
</feature>
<sequence>MAKQNRRYFLLDEQCLAAEIPRMICRVVEDVQLPLFKYAPAEPLFLAGSLVQQERAHSPRDLIPDILPEASRTTNRKDFLSTVTDKSLQAKVSKIFGLDKGVNDGQKVDLETKEVRRYALNNPGEYFKVLMKDELYARDVNTLLKEIGKAYLIVGFLTTSNATWNRDGSGQSTLEVTGAVPASAIATAAGAPIPQAVDPSFTGKTSASHESNTAHESPDEEIFAVAYAPVKKSGFSFGKTKTVKIGRAKTASASHLAFGESDDEEGSEGIEDDDDDDEVDSKAKDKAGDDEEAKLDEDDGELTELLDEDGFDF</sequence>
<evidence type="ECO:0000313" key="3">
    <source>
        <dbReference type="Proteomes" id="UP000799757"/>
    </source>
</evidence>
<dbReference type="AlphaFoldDB" id="A0A6A6XB71"/>
<protein>
    <submittedName>
        <fullName evidence="2">Uncharacterized protein</fullName>
    </submittedName>
</protein>
<feature type="region of interest" description="Disordered" evidence="1">
    <location>
        <begin position="252"/>
        <end position="313"/>
    </location>
</feature>
<evidence type="ECO:0000313" key="2">
    <source>
        <dbReference type="EMBL" id="KAF2793253.1"/>
    </source>
</evidence>
<dbReference type="EMBL" id="MU001936">
    <property type="protein sequence ID" value="KAF2793253.1"/>
    <property type="molecule type" value="Genomic_DNA"/>
</dbReference>
<evidence type="ECO:0000256" key="1">
    <source>
        <dbReference type="SAM" id="MobiDB-lite"/>
    </source>
</evidence>
<proteinExistence type="predicted"/>
<keyword evidence="3" id="KW-1185">Reference proteome</keyword>